<organism evidence="1 2">
    <name type="scientific">Tothia fuscella</name>
    <dbReference type="NCBI Taxonomy" id="1048955"/>
    <lineage>
        <taxon>Eukaryota</taxon>
        <taxon>Fungi</taxon>
        <taxon>Dikarya</taxon>
        <taxon>Ascomycota</taxon>
        <taxon>Pezizomycotina</taxon>
        <taxon>Dothideomycetes</taxon>
        <taxon>Pleosporomycetidae</taxon>
        <taxon>Venturiales</taxon>
        <taxon>Cylindrosympodiaceae</taxon>
        <taxon>Tothia</taxon>
    </lineage>
</organism>
<dbReference type="AlphaFoldDB" id="A0A9P4TZ09"/>
<evidence type="ECO:0000313" key="2">
    <source>
        <dbReference type="Proteomes" id="UP000800235"/>
    </source>
</evidence>
<keyword evidence="2" id="KW-1185">Reference proteome</keyword>
<evidence type="ECO:0008006" key="3">
    <source>
        <dbReference type="Google" id="ProtNLM"/>
    </source>
</evidence>
<dbReference type="OrthoDB" id="531564at2759"/>
<dbReference type="GO" id="GO:0045271">
    <property type="term" value="C:respiratory chain complex I"/>
    <property type="evidence" value="ECO:0007669"/>
    <property type="project" value="InterPro"/>
</dbReference>
<dbReference type="InterPro" id="IPR044980">
    <property type="entry name" value="NDUFB2_plant/fungi"/>
</dbReference>
<dbReference type="Proteomes" id="UP000800235">
    <property type="component" value="Unassembled WGS sequence"/>
</dbReference>
<dbReference type="GO" id="GO:0005743">
    <property type="term" value="C:mitochondrial inner membrane"/>
    <property type="evidence" value="ECO:0007669"/>
    <property type="project" value="InterPro"/>
</dbReference>
<dbReference type="PANTHER" id="PTHR36987:SF1">
    <property type="entry name" value="NADH DEHYDROGENASE [UBIQUINONE] 1 BETA SUBCOMPLEX SUBUNIT 2"/>
    <property type="match status" value="1"/>
</dbReference>
<gene>
    <name evidence="1" type="ORF">EJ08DRAFT_633906</name>
</gene>
<sequence>MAGPAPRAAPGAHPIHIHPVRPLYRFAATGLSASMWFFLMYRARKDGAVLLGWRHPWDH</sequence>
<comment type="caution">
    <text evidence="1">The sequence shown here is derived from an EMBL/GenBank/DDBJ whole genome shotgun (WGS) entry which is preliminary data.</text>
</comment>
<protein>
    <recommendedName>
        <fullName evidence="3">NADH dehydrogenase [ubiquinone] 1 beta subcomplex subunit 2</fullName>
    </recommendedName>
</protein>
<name>A0A9P4TZ09_9PEZI</name>
<dbReference type="EMBL" id="MU007039">
    <property type="protein sequence ID" value="KAF2430417.1"/>
    <property type="molecule type" value="Genomic_DNA"/>
</dbReference>
<dbReference type="PANTHER" id="PTHR36987">
    <property type="entry name" value="NADH DEHYDROGENASE [UBIQUINONE] 1 BETA SUBCOMPLEX SUBUNIT 2-LIKE"/>
    <property type="match status" value="1"/>
</dbReference>
<evidence type="ECO:0000313" key="1">
    <source>
        <dbReference type="EMBL" id="KAF2430417.1"/>
    </source>
</evidence>
<reference evidence="1" key="1">
    <citation type="journal article" date="2020" name="Stud. Mycol.">
        <title>101 Dothideomycetes genomes: a test case for predicting lifestyles and emergence of pathogens.</title>
        <authorList>
            <person name="Haridas S."/>
            <person name="Albert R."/>
            <person name="Binder M."/>
            <person name="Bloem J."/>
            <person name="Labutti K."/>
            <person name="Salamov A."/>
            <person name="Andreopoulos B."/>
            <person name="Baker S."/>
            <person name="Barry K."/>
            <person name="Bills G."/>
            <person name="Bluhm B."/>
            <person name="Cannon C."/>
            <person name="Castanera R."/>
            <person name="Culley D."/>
            <person name="Daum C."/>
            <person name="Ezra D."/>
            <person name="Gonzalez J."/>
            <person name="Henrissat B."/>
            <person name="Kuo A."/>
            <person name="Liang C."/>
            <person name="Lipzen A."/>
            <person name="Lutzoni F."/>
            <person name="Magnuson J."/>
            <person name="Mondo S."/>
            <person name="Nolan M."/>
            <person name="Ohm R."/>
            <person name="Pangilinan J."/>
            <person name="Park H.-J."/>
            <person name="Ramirez L."/>
            <person name="Alfaro M."/>
            <person name="Sun H."/>
            <person name="Tritt A."/>
            <person name="Yoshinaga Y."/>
            <person name="Zwiers L.-H."/>
            <person name="Turgeon B."/>
            <person name="Goodwin S."/>
            <person name="Spatafora J."/>
            <person name="Crous P."/>
            <person name="Grigoriev I."/>
        </authorList>
    </citation>
    <scope>NUCLEOTIDE SEQUENCE</scope>
    <source>
        <strain evidence="1">CBS 130266</strain>
    </source>
</reference>
<proteinExistence type="predicted"/>
<accession>A0A9P4TZ09</accession>